<evidence type="ECO:0000313" key="1">
    <source>
        <dbReference type="EMBL" id="GIE93538.1"/>
    </source>
</evidence>
<accession>A0A919JRQ2</accession>
<reference evidence="1" key="1">
    <citation type="submission" date="2021-01" db="EMBL/GenBank/DDBJ databases">
        <title>Whole genome shotgun sequence of Actinoplanes rishiriensis NBRC 108556.</title>
        <authorList>
            <person name="Komaki H."/>
            <person name="Tamura T."/>
        </authorList>
    </citation>
    <scope>NUCLEOTIDE SEQUENCE</scope>
    <source>
        <strain evidence="1">NBRC 108556</strain>
    </source>
</reference>
<dbReference type="EMBL" id="BOMV01000007">
    <property type="protein sequence ID" value="GIE93538.1"/>
    <property type="molecule type" value="Genomic_DNA"/>
</dbReference>
<keyword evidence="2" id="KW-1185">Reference proteome</keyword>
<dbReference type="Proteomes" id="UP000636960">
    <property type="component" value="Unassembled WGS sequence"/>
</dbReference>
<name>A0A919JRQ2_9ACTN</name>
<organism evidence="1 2">
    <name type="scientific">Paractinoplanes rishiriensis</name>
    <dbReference type="NCBI Taxonomy" id="1050105"/>
    <lineage>
        <taxon>Bacteria</taxon>
        <taxon>Bacillati</taxon>
        <taxon>Actinomycetota</taxon>
        <taxon>Actinomycetes</taxon>
        <taxon>Micromonosporales</taxon>
        <taxon>Micromonosporaceae</taxon>
        <taxon>Paractinoplanes</taxon>
    </lineage>
</organism>
<comment type="caution">
    <text evidence="1">The sequence shown here is derived from an EMBL/GenBank/DDBJ whole genome shotgun (WGS) entry which is preliminary data.</text>
</comment>
<protein>
    <submittedName>
        <fullName evidence="1">Uncharacterized protein</fullName>
    </submittedName>
</protein>
<sequence>MAGSRLYVARDDKVTAVSRGRLRMSGATVVRRDWNALVELTAPVLDPKPRHSLSDTALVVLPPVLAGSLTAAFAPVEAAIAVGGAVFFAASYLSPVLRRRFDRAGPRTRRADVFLLTGESERQSFQQAVAVADRVSETWPALGALIDANEAEDMLAEALWEIAGALSRRQELTGVLTELSRPDFAAVPAADQTARELTAQLHATRAALSQVGADLARREASLRRTELAGRNFIREQDMRRAIRAAEDSLRAAPPPGLSAEPVDAAAELAEHTQSVLAAYRELTAGLHLNPPLR</sequence>
<evidence type="ECO:0000313" key="2">
    <source>
        <dbReference type="Proteomes" id="UP000636960"/>
    </source>
</evidence>
<dbReference type="RefSeq" id="WP_203779767.1">
    <property type="nucleotide sequence ID" value="NZ_BOMV01000007.1"/>
</dbReference>
<dbReference type="AlphaFoldDB" id="A0A919JRQ2"/>
<gene>
    <name evidence="1" type="ORF">Ari01nite_10030</name>
</gene>
<proteinExistence type="predicted"/>